<dbReference type="SUPFAM" id="SSF63829">
    <property type="entry name" value="Calcium-dependent phosphotriesterase"/>
    <property type="match status" value="1"/>
</dbReference>
<comment type="caution">
    <text evidence="2">The sequence shown here is derived from an EMBL/GenBank/DDBJ whole genome shotgun (WGS) entry which is preliminary data.</text>
</comment>
<dbReference type="AlphaFoldDB" id="A0A820IM00"/>
<dbReference type="InterPro" id="IPR011042">
    <property type="entry name" value="6-blade_b-propeller_TolB-like"/>
</dbReference>
<evidence type="ECO:0000256" key="1">
    <source>
        <dbReference type="ARBA" id="ARBA00022737"/>
    </source>
</evidence>
<dbReference type="Pfam" id="PF01436">
    <property type="entry name" value="NHL"/>
    <property type="match status" value="1"/>
</dbReference>
<gene>
    <name evidence="2" type="ORF">OKA104_LOCUS46839</name>
</gene>
<dbReference type="Gene3D" id="2.120.10.30">
    <property type="entry name" value="TolB, C-terminal domain"/>
    <property type="match status" value="1"/>
</dbReference>
<evidence type="ECO:0008006" key="4">
    <source>
        <dbReference type="Google" id="ProtNLM"/>
    </source>
</evidence>
<evidence type="ECO:0000313" key="2">
    <source>
        <dbReference type="EMBL" id="CAF4313211.1"/>
    </source>
</evidence>
<proteinExistence type="predicted"/>
<organism evidence="2 3">
    <name type="scientific">Adineta steineri</name>
    <dbReference type="NCBI Taxonomy" id="433720"/>
    <lineage>
        <taxon>Eukaryota</taxon>
        <taxon>Metazoa</taxon>
        <taxon>Spiralia</taxon>
        <taxon>Gnathifera</taxon>
        <taxon>Rotifera</taxon>
        <taxon>Eurotatoria</taxon>
        <taxon>Bdelloidea</taxon>
        <taxon>Adinetida</taxon>
        <taxon>Adinetidae</taxon>
        <taxon>Adineta</taxon>
    </lineage>
</organism>
<feature type="non-terminal residue" evidence="2">
    <location>
        <position position="1"/>
    </location>
</feature>
<dbReference type="Proteomes" id="UP000663881">
    <property type="component" value="Unassembled WGS sequence"/>
</dbReference>
<accession>A0A820IM00</accession>
<dbReference type="InterPro" id="IPR001258">
    <property type="entry name" value="NHL_repeat"/>
</dbReference>
<protein>
    <recommendedName>
        <fullName evidence="4">6-bladed beta-propeller</fullName>
    </recommendedName>
</protein>
<sequence>VVRWCEGKGKGEVVVGGNGEGNETYQLNHPFGLSFDDEGNLYVAELGNHRIDKFQII</sequence>
<reference evidence="2" key="1">
    <citation type="submission" date="2021-02" db="EMBL/GenBank/DDBJ databases">
        <authorList>
            <person name="Nowell W R."/>
        </authorList>
    </citation>
    <scope>NUCLEOTIDE SEQUENCE</scope>
</reference>
<name>A0A820IM00_9BILA</name>
<dbReference type="EMBL" id="CAJOAY010017646">
    <property type="protein sequence ID" value="CAF4313211.1"/>
    <property type="molecule type" value="Genomic_DNA"/>
</dbReference>
<evidence type="ECO:0000313" key="3">
    <source>
        <dbReference type="Proteomes" id="UP000663881"/>
    </source>
</evidence>
<keyword evidence="1" id="KW-0677">Repeat</keyword>